<accession>A0AAU8V3M7</accession>
<sequence>MQCVWVEAHAAIAATLVDDFFDLMNQQTIANRSALVRADIEVGAQLPLNPHHTDLTVVVRHQLTLALVNFVGWRDEYLSHICSTELVVGILKRINIRISNDLS</sequence>
<dbReference type="AlphaFoldDB" id="A0AAU8V3M7"/>
<dbReference type="Proteomes" id="UP000095100">
    <property type="component" value="Chromosome 2"/>
</dbReference>
<evidence type="ECO:0000313" key="1">
    <source>
        <dbReference type="EMBL" id="AOK26037.1"/>
    </source>
</evidence>
<protein>
    <submittedName>
        <fullName evidence="1">Uncharacterized protein</fullName>
    </submittedName>
</protein>
<dbReference type="EMBL" id="CP013447">
    <property type="protein sequence ID" value="AOK26037.1"/>
    <property type="molecule type" value="Genomic_DNA"/>
</dbReference>
<organism evidence="1 2">
    <name type="scientific">Burkholderia ubonensis</name>
    <dbReference type="NCBI Taxonomy" id="101571"/>
    <lineage>
        <taxon>Bacteria</taxon>
        <taxon>Pseudomonadati</taxon>
        <taxon>Pseudomonadota</taxon>
        <taxon>Betaproteobacteria</taxon>
        <taxon>Burkholderiales</taxon>
        <taxon>Burkholderiaceae</taxon>
        <taxon>Burkholderia</taxon>
        <taxon>Burkholderia cepacia complex</taxon>
    </lineage>
</organism>
<gene>
    <name evidence="1" type="ORF">WK67_25320</name>
</gene>
<reference evidence="1 2" key="1">
    <citation type="submission" date="2015-12" db="EMBL/GenBank/DDBJ databases">
        <title>Diversity of Burkholderia near neighbor genomes.</title>
        <authorList>
            <person name="Sahl J."/>
            <person name="Wagner D."/>
            <person name="Keim P."/>
        </authorList>
    </citation>
    <scope>NUCLEOTIDE SEQUENCE [LARGE SCALE GENOMIC DNA]</scope>
    <source>
        <strain evidence="1 2">MSMB1189WGS</strain>
    </source>
</reference>
<proteinExistence type="predicted"/>
<evidence type="ECO:0000313" key="2">
    <source>
        <dbReference type="Proteomes" id="UP000095100"/>
    </source>
</evidence>
<name>A0AAU8V3M7_9BURK</name>